<dbReference type="AlphaFoldDB" id="A0A8H7QGJ4"/>
<reference evidence="2" key="1">
    <citation type="submission" date="2020-12" db="EMBL/GenBank/DDBJ databases">
        <title>Metabolic potential, ecology and presence of endohyphal bacteria is reflected in genomic diversity of Mucoromycotina.</title>
        <authorList>
            <person name="Muszewska A."/>
            <person name="Okrasinska A."/>
            <person name="Steczkiewicz K."/>
            <person name="Drgas O."/>
            <person name="Orlowska M."/>
            <person name="Perlinska-Lenart U."/>
            <person name="Aleksandrzak-Piekarczyk T."/>
            <person name="Szatraj K."/>
            <person name="Zielenkiewicz U."/>
            <person name="Pilsyk S."/>
            <person name="Malc E."/>
            <person name="Mieczkowski P."/>
            <person name="Kruszewska J.S."/>
            <person name="Biernat P."/>
            <person name="Pawlowska J."/>
        </authorList>
    </citation>
    <scope>NUCLEOTIDE SEQUENCE</scope>
    <source>
        <strain evidence="2">CBS 226.32</strain>
    </source>
</reference>
<evidence type="ECO:0000313" key="2">
    <source>
        <dbReference type="EMBL" id="KAG2191710.1"/>
    </source>
</evidence>
<evidence type="ECO:0000313" key="3">
    <source>
        <dbReference type="Proteomes" id="UP000650833"/>
    </source>
</evidence>
<evidence type="ECO:0000259" key="1">
    <source>
        <dbReference type="Pfam" id="PF22547"/>
    </source>
</evidence>
<dbReference type="Pfam" id="PF22547">
    <property type="entry name" value="2H-SAK"/>
    <property type="match status" value="1"/>
</dbReference>
<accession>A0A8H7QGJ4</accession>
<name>A0A8H7QGJ4_9FUNG</name>
<feature type="domain" description="Swiss Army Knife 2H phosphoesterase" evidence="1">
    <location>
        <begin position="12"/>
        <end position="161"/>
    </location>
</feature>
<sequence length="228" mass="26092">MTDLLFEKEGRYLSLRGSYINELGSRLDHSITPDFIENRMLRDGEESGHHITVINHLEIGEKLASTVLDSDGNKKAISSKEKKKLFKSTQIELVASIINQFGSVSKWEKPIDLGLGSTKSGDAKAYYRVIYWPFGQNIRHFVGLNNSNFHITVGFSPRDVHQYKGPGTLLCLQKGQPCVKELYSRLIEYVPFYFQDAQFIQALLRTGWRHGYYMQLANLSRILLQCEI</sequence>
<keyword evidence="3" id="KW-1185">Reference proteome</keyword>
<protein>
    <recommendedName>
        <fullName evidence="1">Swiss Army Knife 2H phosphoesterase domain-containing protein</fullName>
    </recommendedName>
</protein>
<organism evidence="2 3">
    <name type="scientific">Mucor plumbeus</name>
    <dbReference type="NCBI Taxonomy" id="97098"/>
    <lineage>
        <taxon>Eukaryota</taxon>
        <taxon>Fungi</taxon>
        <taxon>Fungi incertae sedis</taxon>
        <taxon>Mucoromycota</taxon>
        <taxon>Mucoromycotina</taxon>
        <taxon>Mucoromycetes</taxon>
        <taxon>Mucorales</taxon>
        <taxon>Mucorineae</taxon>
        <taxon>Mucoraceae</taxon>
        <taxon>Mucor</taxon>
    </lineage>
</organism>
<gene>
    <name evidence="2" type="ORF">INT46_001345</name>
</gene>
<dbReference type="InterPro" id="IPR054498">
    <property type="entry name" value="2H-SAK"/>
</dbReference>
<dbReference type="OrthoDB" id="19045at2759"/>
<dbReference type="EMBL" id="JAEPRC010000794">
    <property type="protein sequence ID" value="KAG2191710.1"/>
    <property type="molecule type" value="Genomic_DNA"/>
</dbReference>
<proteinExistence type="predicted"/>
<comment type="caution">
    <text evidence="2">The sequence shown here is derived from an EMBL/GenBank/DDBJ whole genome shotgun (WGS) entry which is preliminary data.</text>
</comment>
<dbReference type="Proteomes" id="UP000650833">
    <property type="component" value="Unassembled WGS sequence"/>
</dbReference>